<dbReference type="EMBL" id="JAWJWE010000004">
    <property type="protein sequence ID" value="KAK6635971.1"/>
    <property type="molecule type" value="Genomic_DNA"/>
</dbReference>
<dbReference type="PANTHER" id="PTHR21184">
    <property type="entry name" value="MENORIN (DENDRITIC BRANCHING PROTEIN)"/>
    <property type="match status" value="1"/>
</dbReference>
<protein>
    <recommendedName>
        <fullName evidence="2">Menorin-like domain-containing protein</fullName>
    </recommendedName>
</protein>
<dbReference type="PANTHER" id="PTHR21184:SF6">
    <property type="entry name" value="CONSERVED PLASMA MEMBRANE PROTEIN"/>
    <property type="match status" value="1"/>
</dbReference>
<name>A0AAN8PUK3_POLSC</name>
<dbReference type="Proteomes" id="UP001372834">
    <property type="component" value="Unassembled WGS sequence"/>
</dbReference>
<evidence type="ECO:0000313" key="3">
    <source>
        <dbReference type="EMBL" id="KAK6635971.1"/>
    </source>
</evidence>
<evidence type="ECO:0000313" key="4">
    <source>
        <dbReference type="Proteomes" id="UP001372834"/>
    </source>
</evidence>
<dbReference type="Pfam" id="PF10223">
    <property type="entry name" value="Menorin_N"/>
    <property type="match status" value="1"/>
</dbReference>
<dbReference type="AlphaFoldDB" id="A0AAN8PUK3"/>
<gene>
    <name evidence="3" type="ORF">RUM43_009623</name>
</gene>
<evidence type="ECO:0000259" key="2">
    <source>
        <dbReference type="Pfam" id="PF10223"/>
    </source>
</evidence>
<accession>A0AAN8PUK3</accession>
<dbReference type="InterPro" id="IPR019356">
    <property type="entry name" value="Menorin_dom"/>
</dbReference>
<feature type="domain" description="Menorin-like" evidence="2">
    <location>
        <begin position="42"/>
        <end position="287"/>
    </location>
</feature>
<comment type="caution">
    <text evidence="3">The sequence shown here is derived from an EMBL/GenBank/DDBJ whole genome shotgun (WGS) entry which is preliminary data.</text>
</comment>
<reference evidence="3 4" key="1">
    <citation type="submission" date="2023-10" db="EMBL/GenBank/DDBJ databases">
        <title>Genomes of two closely related lineages of the louse Polyplax serrata with different host specificities.</title>
        <authorList>
            <person name="Martinu J."/>
            <person name="Tarabai H."/>
            <person name="Stefka J."/>
            <person name="Hypsa V."/>
        </authorList>
    </citation>
    <scope>NUCLEOTIDE SEQUENCE [LARGE SCALE GENOMIC DNA]</scope>
    <source>
        <strain evidence="3">HR10_N</strain>
    </source>
</reference>
<proteinExistence type="inferred from homology"/>
<organism evidence="3 4">
    <name type="scientific">Polyplax serrata</name>
    <name type="common">Common mouse louse</name>
    <dbReference type="NCBI Taxonomy" id="468196"/>
    <lineage>
        <taxon>Eukaryota</taxon>
        <taxon>Metazoa</taxon>
        <taxon>Ecdysozoa</taxon>
        <taxon>Arthropoda</taxon>
        <taxon>Hexapoda</taxon>
        <taxon>Insecta</taxon>
        <taxon>Pterygota</taxon>
        <taxon>Neoptera</taxon>
        <taxon>Paraneoptera</taxon>
        <taxon>Psocodea</taxon>
        <taxon>Troctomorpha</taxon>
        <taxon>Phthiraptera</taxon>
        <taxon>Anoplura</taxon>
        <taxon>Polyplacidae</taxon>
        <taxon>Polyplax</taxon>
    </lineage>
</organism>
<dbReference type="GO" id="GO:0005615">
    <property type="term" value="C:extracellular space"/>
    <property type="evidence" value="ECO:0007669"/>
    <property type="project" value="TreeGrafter"/>
</dbReference>
<comment type="similarity">
    <text evidence="1">Belongs to the menorin family.</text>
</comment>
<sequence length="307" mass="34294">MFNSGHNWKLEKRDDDITWFGSAADVTTIPDVQDYFPQLGGDLTKVVWAHAVNSRHLLEDALTDAKVMMLEADVVLGTLSGQNITVPIMAHPPATVSDISLRMFLDTVIDAQTTTRKGVKLDFKSIESFNMSWNVLEPLKTKVNFPLFLNADIIFGPVNSTIRPVDPKQFLFLSTTKLMGCTLSVGWTTRYGPGIEGYYTNDQLNEMKLVIENNKVIQPVTLCVRAGLAAQTDGIESLVRSIDEYQGKNSTSVTVWMSTNSDPVDLNKLKKLVDNLGRRRVYLDVPKFVHDQIIPDATDCLTRGNRK</sequence>
<evidence type="ECO:0000256" key="1">
    <source>
        <dbReference type="ARBA" id="ARBA00044953"/>
    </source>
</evidence>